<proteinExistence type="predicted"/>
<sequence length="27" mass="3059">MVTFVPGQLWKDHILSTVRSFSGDFCS</sequence>
<evidence type="ECO:0000313" key="1">
    <source>
        <dbReference type="EMBL" id="JAH43975.1"/>
    </source>
</evidence>
<organism evidence="1">
    <name type="scientific">Anguilla anguilla</name>
    <name type="common">European freshwater eel</name>
    <name type="synonym">Muraena anguilla</name>
    <dbReference type="NCBI Taxonomy" id="7936"/>
    <lineage>
        <taxon>Eukaryota</taxon>
        <taxon>Metazoa</taxon>
        <taxon>Chordata</taxon>
        <taxon>Craniata</taxon>
        <taxon>Vertebrata</taxon>
        <taxon>Euteleostomi</taxon>
        <taxon>Actinopterygii</taxon>
        <taxon>Neopterygii</taxon>
        <taxon>Teleostei</taxon>
        <taxon>Anguilliformes</taxon>
        <taxon>Anguillidae</taxon>
        <taxon>Anguilla</taxon>
    </lineage>
</organism>
<protein>
    <submittedName>
        <fullName evidence="1">Uncharacterized protein</fullName>
    </submittedName>
</protein>
<dbReference type="AlphaFoldDB" id="A0A0E9STL0"/>
<reference evidence="1" key="2">
    <citation type="journal article" date="2015" name="Fish Shellfish Immunol.">
        <title>Early steps in the European eel (Anguilla anguilla)-Vibrio vulnificus interaction in the gills: Role of the RtxA13 toxin.</title>
        <authorList>
            <person name="Callol A."/>
            <person name="Pajuelo D."/>
            <person name="Ebbesson L."/>
            <person name="Teles M."/>
            <person name="MacKenzie S."/>
            <person name="Amaro C."/>
        </authorList>
    </citation>
    <scope>NUCLEOTIDE SEQUENCE</scope>
</reference>
<accession>A0A0E9STL0</accession>
<name>A0A0E9STL0_ANGAN</name>
<dbReference type="EMBL" id="GBXM01064602">
    <property type="protein sequence ID" value="JAH43975.1"/>
    <property type="molecule type" value="Transcribed_RNA"/>
</dbReference>
<reference evidence="1" key="1">
    <citation type="submission" date="2014-11" db="EMBL/GenBank/DDBJ databases">
        <authorList>
            <person name="Amaro Gonzalez C."/>
        </authorList>
    </citation>
    <scope>NUCLEOTIDE SEQUENCE</scope>
</reference>